<gene>
    <name evidence="1" type="ORF">SAMN05444380_107123</name>
</gene>
<dbReference type="InParanoid" id="A0A1I1Y9G5"/>
<name>A0A1I1Y9G5_9BACT</name>
<evidence type="ECO:0000313" key="1">
    <source>
        <dbReference type="EMBL" id="SFE16201.1"/>
    </source>
</evidence>
<dbReference type="Proteomes" id="UP000181976">
    <property type="component" value="Unassembled WGS sequence"/>
</dbReference>
<dbReference type="EMBL" id="FONA01000007">
    <property type="protein sequence ID" value="SFE16201.1"/>
    <property type="molecule type" value="Genomic_DNA"/>
</dbReference>
<organism evidence="1 2">
    <name type="scientific">Thermophagus xiamenensis</name>
    <dbReference type="NCBI Taxonomy" id="385682"/>
    <lineage>
        <taxon>Bacteria</taxon>
        <taxon>Pseudomonadati</taxon>
        <taxon>Bacteroidota</taxon>
        <taxon>Bacteroidia</taxon>
        <taxon>Marinilabiliales</taxon>
        <taxon>Marinilabiliaceae</taxon>
        <taxon>Thermophagus</taxon>
    </lineage>
</organism>
<sequence>MELAWLMFINILDVKKPSCHGRFTSDMKSNYFLKSPNTYKRAQEKDSIRLKHFNTKKRSIIQLFAST</sequence>
<dbReference type="AlphaFoldDB" id="A0A1I1Y9G5"/>
<protein>
    <submittedName>
        <fullName evidence="1">Uncharacterized protein</fullName>
    </submittedName>
</protein>
<reference evidence="1 2" key="1">
    <citation type="submission" date="2016-10" db="EMBL/GenBank/DDBJ databases">
        <authorList>
            <person name="de Groot N.N."/>
        </authorList>
    </citation>
    <scope>NUCLEOTIDE SEQUENCE [LARGE SCALE GENOMIC DNA]</scope>
    <source>
        <strain evidence="1 2">DSM 19012</strain>
    </source>
</reference>
<evidence type="ECO:0000313" key="2">
    <source>
        <dbReference type="Proteomes" id="UP000181976"/>
    </source>
</evidence>
<keyword evidence="2" id="KW-1185">Reference proteome</keyword>
<accession>A0A1I1Y9G5</accession>
<proteinExistence type="predicted"/>